<gene>
    <name evidence="2" type="ORF">AJ79_08108</name>
</gene>
<name>A0A2B7WW07_9EURO</name>
<proteinExistence type="predicted"/>
<dbReference type="Proteomes" id="UP000223968">
    <property type="component" value="Unassembled WGS sequence"/>
</dbReference>
<comment type="caution">
    <text evidence="2">The sequence shown here is derived from an EMBL/GenBank/DDBJ whole genome shotgun (WGS) entry which is preliminary data.</text>
</comment>
<organism evidence="2 3">
    <name type="scientific">Helicocarpus griseus UAMH5409</name>
    <dbReference type="NCBI Taxonomy" id="1447875"/>
    <lineage>
        <taxon>Eukaryota</taxon>
        <taxon>Fungi</taxon>
        <taxon>Dikarya</taxon>
        <taxon>Ascomycota</taxon>
        <taxon>Pezizomycotina</taxon>
        <taxon>Eurotiomycetes</taxon>
        <taxon>Eurotiomycetidae</taxon>
        <taxon>Onygenales</taxon>
        <taxon>Ajellomycetaceae</taxon>
        <taxon>Helicocarpus</taxon>
    </lineage>
</organism>
<dbReference type="AlphaFoldDB" id="A0A2B7WW07"/>
<protein>
    <submittedName>
        <fullName evidence="2">Uncharacterized protein</fullName>
    </submittedName>
</protein>
<feature type="region of interest" description="Disordered" evidence="1">
    <location>
        <begin position="348"/>
        <end position="381"/>
    </location>
</feature>
<reference evidence="2 3" key="1">
    <citation type="submission" date="2017-10" db="EMBL/GenBank/DDBJ databases">
        <title>Comparative genomics in systemic dimorphic fungi from Ajellomycetaceae.</title>
        <authorList>
            <person name="Munoz J.F."/>
            <person name="Mcewen J.G."/>
            <person name="Clay O.K."/>
            <person name="Cuomo C.A."/>
        </authorList>
    </citation>
    <scope>NUCLEOTIDE SEQUENCE [LARGE SCALE GENOMIC DNA]</scope>
    <source>
        <strain evidence="2 3">UAMH5409</strain>
    </source>
</reference>
<dbReference type="OrthoDB" id="3559580at2759"/>
<evidence type="ECO:0000313" key="2">
    <source>
        <dbReference type="EMBL" id="PGH00770.1"/>
    </source>
</evidence>
<sequence>MTANSMETGSRRDGPYYLYDLPLCREADVSWGSEGCNHFKPLVQGMVPSLFSRLDPSCVDPSRAARPSLPLAGDDTNTLPIVQGGQLRAEDFQDAVFRALQSYYPMTLAVRRYRRVYVLLLLWDCDDSSDDCRLQLGRLAKIFRENYGYLTTIAAIPGGQPGDAEDFFRSQQWLEQTVKNFINSSDKDDLLIIYYSGYGSATDNQRNMWLSKKRYLPDGSPVFSYLDFEPIKKLLCINRDVVYLLDTAYQVTGKLAKNQELIAASAFDRTEKSKSSEFTAAIADELEQADSKKRYMTVCTLFAKLVHRYWADKIEDCPIHHNVIPWRARSIMLLPFIRPLVVPRNIANPQPTLNPDPTPNLETAAKPEPAPSSEPRPKSVSILPRPDGVPLSALFHVTLFDAEPNMVRAFKRLLRDMIESIASQILIERLQPDGIIFEVELPVELAYCLWRHPKIEFRGYCHRGRGRPPSFRTYEMLCDTIIRLEEANLNRQRTS</sequence>
<evidence type="ECO:0000256" key="1">
    <source>
        <dbReference type="SAM" id="MobiDB-lite"/>
    </source>
</evidence>
<evidence type="ECO:0000313" key="3">
    <source>
        <dbReference type="Proteomes" id="UP000223968"/>
    </source>
</evidence>
<accession>A0A2B7WW07</accession>
<dbReference type="EMBL" id="PDNB01000181">
    <property type="protein sequence ID" value="PGH00770.1"/>
    <property type="molecule type" value="Genomic_DNA"/>
</dbReference>
<keyword evidence="3" id="KW-1185">Reference proteome</keyword>